<feature type="transmembrane region" description="Helical" evidence="23">
    <location>
        <begin position="326"/>
        <end position="346"/>
    </location>
</feature>
<dbReference type="SUPFAM" id="SSF56219">
    <property type="entry name" value="DNase I-like"/>
    <property type="match status" value="1"/>
</dbReference>
<evidence type="ECO:0000256" key="15">
    <source>
        <dbReference type="ARBA" id="ARBA00047675"/>
    </source>
</evidence>
<evidence type="ECO:0000256" key="21">
    <source>
        <dbReference type="ARBA" id="ARBA00075307"/>
    </source>
</evidence>
<evidence type="ECO:0000256" key="5">
    <source>
        <dbReference type="ARBA" id="ARBA00006335"/>
    </source>
</evidence>
<comment type="subcellular location">
    <subcellularLocation>
        <location evidence="2">Membrane</location>
        <topology evidence="2">Multi-pass membrane protein</topology>
    </subcellularLocation>
</comment>
<evidence type="ECO:0000256" key="1">
    <source>
        <dbReference type="ARBA" id="ARBA00001946"/>
    </source>
</evidence>
<evidence type="ECO:0000256" key="16">
    <source>
        <dbReference type="ARBA" id="ARBA00048209"/>
    </source>
</evidence>
<feature type="domain" description="Endonuclease/exonuclease/phosphatase" evidence="24">
    <location>
        <begin position="29"/>
        <end position="273"/>
    </location>
</feature>
<comment type="caution">
    <text evidence="25">The sequence shown here is derived from an EMBL/GenBank/DDBJ whole genome shotgun (WGS) entry which is preliminary data.</text>
</comment>
<evidence type="ECO:0000256" key="2">
    <source>
        <dbReference type="ARBA" id="ARBA00004141"/>
    </source>
</evidence>
<dbReference type="FunFam" id="3.60.10.10:FF:000033">
    <property type="entry name" value="sphingomyelin phosphodiesterase 2"/>
    <property type="match status" value="1"/>
</dbReference>
<comment type="catalytic activity">
    <reaction evidence="19">
        <text>1-O-hexadecyl-sn-glycero-3-phosphocholine + H2O = 1-O-hexadecyl-sn-glycerol + phosphocholine + H(+)</text>
        <dbReference type="Rhea" id="RHEA:36087"/>
        <dbReference type="ChEBI" id="CHEBI:15377"/>
        <dbReference type="ChEBI" id="CHEBI:15378"/>
        <dbReference type="ChEBI" id="CHEBI:34115"/>
        <dbReference type="ChEBI" id="CHEBI:64496"/>
        <dbReference type="ChEBI" id="CHEBI:295975"/>
    </reaction>
    <physiologicalReaction direction="left-to-right" evidence="19">
        <dbReference type="Rhea" id="RHEA:36088"/>
    </physiologicalReaction>
</comment>
<keyword evidence="13" id="KW-0443">Lipid metabolism</keyword>
<dbReference type="PANTHER" id="PTHR16320:SF24">
    <property type="entry name" value="PHOSPHODIESTERASE, PUTATIVE-RELATED"/>
    <property type="match status" value="1"/>
</dbReference>
<evidence type="ECO:0000256" key="20">
    <source>
        <dbReference type="ARBA" id="ARBA00068543"/>
    </source>
</evidence>
<evidence type="ECO:0000259" key="24">
    <source>
        <dbReference type="Pfam" id="PF03372"/>
    </source>
</evidence>
<dbReference type="Proteomes" id="UP001066276">
    <property type="component" value="Chromosome 6"/>
</dbReference>
<evidence type="ECO:0000313" key="25">
    <source>
        <dbReference type="EMBL" id="KAJ1139017.1"/>
    </source>
</evidence>
<organism evidence="25 26">
    <name type="scientific">Pleurodeles waltl</name>
    <name type="common">Iberian ribbed newt</name>
    <dbReference type="NCBI Taxonomy" id="8319"/>
    <lineage>
        <taxon>Eukaryota</taxon>
        <taxon>Metazoa</taxon>
        <taxon>Chordata</taxon>
        <taxon>Craniata</taxon>
        <taxon>Vertebrata</taxon>
        <taxon>Euteleostomi</taxon>
        <taxon>Amphibia</taxon>
        <taxon>Batrachia</taxon>
        <taxon>Caudata</taxon>
        <taxon>Salamandroidea</taxon>
        <taxon>Salamandridae</taxon>
        <taxon>Pleurodelinae</taxon>
        <taxon>Pleurodeles</taxon>
    </lineage>
</organism>
<dbReference type="PANTHER" id="PTHR16320">
    <property type="entry name" value="SPHINGOMYELINASE FAMILY MEMBER"/>
    <property type="match status" value="1"/>
</dbReference>
<gene>
    <name evidence="25" type="ORF">NDU88_005395</name>
</gene>
<dbReference type="InterPro" id="IPR005135">
    <property type="entry name" value="Endo/exonuclease/phosphatase"/>
</dbReference>
<comment type="catalytic activity">
    <reaction evidence="17">
        <text>an N-(acyl)-sphingosylphosphocholine + H2O = an N-acyl-sphingoid base + phosphocholine + H(+)</text>
        <dbReference type="Rhea" id="RHEA:45300"/>
        <dbReference type="ChEBI" id="CHEBI:15377"/>
        <dbReference type="ChEBI" id="CHEBI:15378"/>
        <dbReference type="ChEBI" id="CHEBI:64583"/>
        <dbReference type="ChEBI" id="CHEBI:83273"/>
        <dbReference type="ChEBI" id="CHEBI:295975"/>
    </reaction>
    <physiologicalReaction direction="left-to-right" evidence="17">
        <dbReference type="Rhea" id="RHEA:45301"/>
    </physiologicalReaction>
</comment>
<dbReference type="Gene3D" id="3.60.10.10">
    <property type="entry name" value="Endonuclease/exonuclease/phosphatase"/>
    <property type="match status" value="1"/>
</dbReference>
<evidence type="ECO:0000256" key="11">
    <source>
        <dbReference type="ARBA" id="ARBA00022919"/>
    </source>
</evidence>
<keyword evidence="7 23" id="KW-0812">Transmembrane</keyword>
<keyword evidence="11" id="KW-0746">Sphingolipid metabolism</keyword>
<dbReference type="AlphaFoldDB" id="A0AAV7QEM3"/>
<dbReference type="Pfam" id="PF03372">
    <property type="entry name" value="Exo_endo_phos"/>
    <property type="match status" value="1"/>
</dbReference>
<evidence type="ECO:0000256" key="10">
    <source>
        <dbReference type="ARBA" id="ARBA00022842"/>
    </source>
</evidence>
<dbReference type="InterPro" id="IPR038772">
    <property type="entry name" value="Sph/SMPD2-like"/>
</dbReference>
<evidence type="ECO:0000256" key="7">
    <source>
        <dbReference type="ARBA" id="ARBA00022692"/>
    </source>
</evidence>
<keyword evidence="10" id="KW-0460">Magnesium</keyword>
<dbReference type="GO" id="GO:0016020">
    <property type="term" value="C:membrane"/>
    <property type="evidence" value="ECO:0007669"/>
    <property type="project" value="UniProtKB-SubCell"/>
</dbReference>
<comment type="pathway">
    <text evidence="3">Lipid metabolism; sphingolipid metabolism.</text>
</comment>
<evidence type="ECO:0000256" key="4">
    <source>
        <dbReference type="ARBA" id="ARBA00004991"/>
    </source>
</evidence>
<dbReference type="EC" id="3.1.4.12" evidence="6"/>
<evidence type="ECO:0000256" key="3">
    <source>
        <dbReference type="ARBA" id="ARBA00004760"/>
    </source>
</evidence>
<accession>A0AAV7QEM3</accession>
<dbReference type="GO" id="GO:0046872">
    <property type="term" value="F:metal ion binding"/>
    <property type="evidence" value="ECO:0007669"/>
    <property type="project" value="UniProtKB-KW"/>
</dbReference>
<keyword evidence="14 23" id="KW-0472">Membrane</keyword>
<keyword evidence="9" id="KW-0378">Hydrolase</keyword>
<evidence type="ECO:0000256" key="19">
    <source>
        <dbReference type="ARBA" id="ARBA00051969"/>
    </source>
</evidence>
<keyword evidence="8" id="KW-0479">Metal-binding</keyword>
<protein>
    <recommendedName>
        <fullName evidence="20">Sphingomyelin phosphodiesterase 2</fullName>
        <ecNumber evidence="6">3.1.4.12</ecNumber>
    </recommendedName>
    <alternativeName>
        <fullName evidence="21">Lyso-platelet-activating factor-phospholipase C</fullName>
    </alternativeName>
    <alternativeName>
        <fullName evidence="22">Neutral sphingomyelinase</fullName>
    </alternativeName>
</protein>
<proteinExistence type="inferred from homology"/>
<dbReference type="GO" id="GO:0004767">
    <property type="term" value="F:sphingomyelin phosphodiesterase activity"/>
    <property type="evidence" value="ECO:0007669"/>
    <property type="project" value="UniProtKB-EC"/>
</dbReference>
<dbReference type="EMBL" id="JANPWB010000010">
    <property type="protein sequence ID" value="KAJ1139017.1"/>
    <property type="molecule type" value="Genomic_DNA"/>
</dbReference>
<comment type="similarity">
    <text evidence="5">Belongs to the neutral sphingomyelinase family.</text>
</comment>
<comment type="catalytic activity">
    <reaction evidence="15">
        <text>a sphingosylphosphocholine + H2O = a sphingoid base + phosphocholine + H(+)</text>
        <dbReference type="Rhea" id="RHEA:45296"/>
        <dbReference type="ChEBI" id="CHEBI:15377"/>
        <dbReference type="ChEBI" id="CHEBI:15378"/>
        <dbReference type="ChEBI" id="CHEBI:84410"/>
        <dbReference type="ChEBI" id="CHEBI:85171"/>
        <dbReference type="ChEBI" id="CHEBI:295975"/>
    </reaction>
    <physiologicalReaction direction="left-to-right" evidence="15">
        <dbReference type="Rhea" id="RHEA:45297"/>
    </physiologicalReaction>
</comment>
<evidence type="ECO:0000256" key="9">
    <source>
        <dbReference type="ARBA" id="ARBA00022801"/>
    </source>
</evidence>
<comment type="cofactor">
    <cofactor evidence="1">
        <name>Mg(2+)</name>
        <dbReference type="ChEBI" id="CHEBI:18420"/>
    </cofactor>
</comment>
<feature type="transmembrane region" description="Helical" evidence="23">
    <location>
        <begin position="358"/>
        <end position="381"/>
    </location>
</feature>
<evidence type="ECO:0000256" key="17">
    <source>
        <dbReference type="ARBA" id="ARBA00048325"/>
    </source>
</evidence>
<evidence type="ECO:0000256" key="14">
    <source>
        <dbReference type="ARBA" id="ARBA00023136"/>
    </source>
</evidence>
<evidence type="ECO:0000256" key="23">
    <source>
        <dbReference type="SAM" id="Phobius"/>
    </source>
</evidence>
<evidence type="ECO:0000256" key="12">
    <source>
        <dbReference type="ARBA" id="ARBA00022989"/>
    </source>
</evidence>
<comment type="pathway">
    <text evidence="4">Sphingolipid metabolism.</text>
</comment>
<reference evidence="25" key="1">
    <citation type="journal article" date="2022" name="bioRxiv">
        <title>Sequencing and chromosome-scale assembly of the giantPleurodeles waltlgenome.</title>
        <authorList>
            <person name="Brown T."/>
            <person name="Elewa A."/>
            <person name="Iarovenko S."/>
            <person name="Subramanian E."/>
            <person name="Araus A.J."/>
            <person name="Petzold A."/>
            <person name="Susuki M."/>
            <person name="Suzuki K.-i.T."/>
            <person name="Hayashi T."/>
            <person name="Toyoda A."/>
            <person name="Oliveira C."/>
            <person name="Osipova E."/>
            <person name="Leigh N.D."/>
            <person name="Simon A."/>
            <person name="Yun M.H."/>
        </authorList>
    </citation>
    <scope>NUCLEOTIDE SEQUENCE</scope>
    <source>
        <strain evidence="25">20211129_DDA</strain>
        <tissue evidence="25">Liver</tissue>
    </source>
</reference>
<dbReference type="GO" id="GO:0006665">
    <property type="term" value="P:sphingolipid metabolic process"/>
    <property type="evidence" value="ECO:0007669"/>
    <property type="project" value="UniProtKB-KW"/>
</dbReference>
<name>A0AAV7QEM3_PLEWA</name>
<keyword evidence="12 23" id="KW-1133">Transmembrane helix</keyword>
<evidence type="ECO:0000313" key="26">
    <source>
        <dbReference type="Proteomes" id="UP001066276"/>
    </source>
</evidence>
<evidence type="ECO:0000256" key="13">
    <source>
        <dbReference type="ARBA" id="ARBA00023098"/>
    </source>
</evidence>
<comment type="catalytic activity">
    <reaction evidence="18">
        <text>1-O-octadecyl-sn-glycero-3-phosphocholine + H2O = 1-O-octadecyl-sn-glycerol + phosphocholine + H(+)</text>
        <dbReference type="Rhea" id="RHEA:39923"/>
        <dbReference type="ChEBI" id="CHEBI:15377"/>
        <dbReference type="ChEBI" id="CHEBI:15378"/>
        <dbReference type="ChEBI" id="CHEBI:74001"/>
        <dbReference type="ChEBI" id="CHEBI:75216"/>
        <dbReference type="ChEBI" id="CHEBI:295975"/>
    </reaction>
    <physiologicalReaction direction="left-to-right" evidence="18">
        <dbReference type="Rhea" id="RHEA:39924"/>
    </physiologicalReaction>
</comment>
<sequence length="407" mass="46137">MDQEPPLLRLRVFDLNCWAIRYFSKVRAERIQLIGDFLSDGHYDIILLQEIWSEKDYICLKKKLCNLYPASHLFKSGVIGSGLCVFSRFPILDTFQYRFSLNGYPYMIQHGDWFCGKSVGLVSLRISGVLCNVYVTHLHAEYCREKDSYLPHRVLQAWELAQFINHTSKGADMLILGGDLNMHPMDVGLRLLLGWTGLRDSFVETESFEGSENGCTLLPNNCFTNSKELEPFPHGIRIDYILYKGLSNFTMKCVKLRTTVGTAPGKAIPFSDHEAVMATLHVEQQAQSTPNELNPELVNIMNEAQTEVMVGLHSAMHQRFSTGRMSILGMLLLLLQVFMGVVSLLWPQTEGAFPKLSYYLLGFVAFTVLLVAGLCHIFHIIEVRVLQESQEQMRLGTQALQDRLGST</sequence>
<dbReference type="InterPro" id="IPR036691">
    <property type="entry name" value="Endo/exonu/phosph_ase_sf"/>
</dbReference>
<evidence type="ECO:0000256" key="6">
    <source>
        <dbReference type="ARBA" id="ARBA00012369"/>
    </source>
</evidence>
<evidence type="ECO:0000256" key="18">
    <source>
        <dbReference type="ARBA" id="ARBA00049346"/>
    </source>
</evidence>
<evidence type="ECO:0000256" key="22">
    <source>
        <dbReference type="ARBA" id="ARBA00079277"/>
    </source>
</evidence>
<comment type="catalytic activity">
    <reaction evidence="16">
        <text>1-hexadecanoyl-sn-glycero-3-phosphocholine + H2O = 1-hexadecanoyl-sn-glycerol + phosphocholine + H(+)</text>
        <dbReference type="Rhea" id="RHEA:41119"/>
        <dbReference type="ChEBI" id="CHEBI:15377"/>
        <dbReference type="ChEBI" id="CHEBI:15378"/>
        <dbReference type="ChEBI" id="CHEBI:72998"/>
        <dbReference type="ChEBI" id="CHEBI:75542"/>
        <dbReference type="ChEBI" id="CHEBI:295975"/>
    </reaction>
    <physiologicalReaction direction="left-to-right" evidence="16">
        <dbReference type="Rhea" id="RHEA:41120"/>
    </physiologicalReaction>
</comment>
<keyword evidence="26" id="KW-1185">Reference proteome</keyword>
<evidence type="ECO:0000256" key="8">
    <source>
        <dbReference type="ARBA" id="ARBA00022723"/>
    </source>
</evidence>